<dbReference type="OrthoDB" id="10064012at2759"/>
<comment type="caution">
    <text evidence="2">The sequence shown here is derived from an EMBL/GenBank/DDBJ whole genome shotgun (WGS) entry which is preliminary data.</text>
</comment>
<evidence type="ECO:0000256" key="1">
    <source>
        <dbReference type="SAM" id="MobiDB-lite"/>
    </source>
</evidence>
<dbReference type="PANTHER" id="PTHR14740:SF3">
    <property type="entry name" value="CASPASE ACTIVITY AND APOPTOSIS INHIBITOR 1"/>
    <property type="match status" value="1"/>
</dbReference>
<evidence type="ECO:0000313" key="2">
    <source>
        <dbReference type="EMBL" id="CAB3411491.1"/>
    </source>
</evidence>
<dbReference type="GO" id="GO:0042981">
    <property type="term" value="P:regulation of apoptotic process"/>
    <property type="evidence" value="ECO:0007669"/>
    <property type="project" value="InterPro"/>
</dbReference>
<dbReference type="Pfam" id="PF15335">
    <property type="entry name" value="CAAP1"/>
    <property type="match status" value="1"/>
</dbReference>
<feature type="region of interest" description="Disordered" evidence="1">
    <location>
        <begin position="85"/>
        <end position="160"/>
    </location>
</feature>
<feature type="compositionally biased region" description="Acidic residues" evidence="1">
    <location>
        <begin position="136"/>
        <end position="146"/>
    </location>
</feature>
<dbReference type="EMBL" id="CADEPM010000013">
    <property type="protein sequence ID" value="CAB3411491.1"/>
    <property type="molecule type" value="Genomic_DNA"/>
</dbReference>
<accession>A0A8S1FCG3</accession>
<keyword evidence="3" id="KW-1185">Reference proteome</keyword>
<protein>
    <submittedName>
        <fullName evidence="2">Uncharacterized protein</fullName>
    </submittedName>
</protein>
<gene>
    <name evidence="2" type="ORF">CBOVIS_LOCUS12879</name>
</gene>
<sequence length="160" mass="17596">MSNAEPSTSLRKIEEEILADEKFAPLAKLAQTCSTDALADHLIGAVDWKEVEEVMPKFLKLKTVDDVKQLLIEQMDGMSSKRLVAVLNGSNTEESSSSEEDEANEVEEAVCATKEATPVVDEKNAEKQGEDRSDEAAADDDDDDDDHEQKLNEELNGILD</sequence>
<dbReference type="Proteomes" id="UP000494206">
    <property type="component" value="Unassembled WGS sequence"/>
</dbReference>
<proteinExistence type="predicted"/>
<dbReference type="AlphaFoldDB" id="A0A8S1FCG3"/>
<feature type="compositionally biased region" description="Basic and acidic residues" evidence="1">
    <location>
        <begin position="120"/>
        <end position="135"/>
    </location>
</feature>
<organism evidence="2 3">
    <name type="scientific">Caenorhabditis bovis</name>
    <dbReference type="NCBI Taxonomy" id="2654633"/>
    <lineage>
        <taxon>Eukaryota</taxon>
        <taxon>Metazoa</taxon>
        <taxon>Ecdysozoa</taxon>
        <taxon>Nematoda</taxon>
        <taxon>Chromadorea</taxon>
        <taxon>Rhabditida</taxon>
        <taxon>Rhabditina</taxon>
        <taxon>Rhabditomorpha</taxon>
        <taxon>Rhabditoidea</taxon>
        <taxon>Rhabditidae</taxon>
        <taxon>Peloderinae</taxon>
        <taxon>Caenorhabditis</taxon>
    </lineage>
</organism>
<reference evidence="2 3" key="1">
    <citation type="submission" date="2020-04" db="EMBL/GenBank/DDBJ databases">
        <authorList>
            <person name="Laetsch R D."/>
            <person name="Stevens L."/>
            <person name="Kumar S."/>
            <person name="Blaxter L. M."/>
        </authorList>
    </citation>
    <scope>NUCLEOTIDE SEQUENCE [LARGE SCALE GENOMIC DNA]</scope>
</reference>
<name>A0A8S1FCG3_9PELO</name>
<dbReference type="PANTHER" id="PTHR14740">
    <property type="entry name" value="CASPASE ACTIVITY AND APOPTOSIS INHIBITOR 1"/>
    <property type="match status" value="1"/>
</dbReference>
<dbReference type="InterPro" id="IPR038991">
    <property type="entry name" value="CAAP1"/>
</dbReference>
<feature type="compositionally biased region" description="Acidic residues" evidence="1">
    <location>
        <begin position="96"/>
        <end position="108"/>
    </location>
</feature>
<evidence type="ECO:0000313" key="3">
    <source>
        <dbReference type="Proteomes" id="UP000494206"/>
    </source>
</evidence>